<comment type="catalytic activity">
    <reaction evidence="6">
        <text>L-homocysteine + H2O = 2-oxobutanoate + hydrogen sulfide + NH4(+) + H(+)</text>
        <dbReference type="Rhea" id="RHEA:14501"/>
        <dbReference type="ChEBI" id="CHEBI:15377"/>
        <dbReference type="ChEBI" id="CHEBI:15378"/>
        <dbReference type="ChEBI" id="CHEBI:16763"/>
        <dbReference type="ChEBI" id="CHEBI:28938"/>
        <dbReference type="ChEBI" id="CHEBI:29919"/>
        <dbReference type="ChEBI" id="CHEBI:58199"/>
        <dbReference type="EC" id="4.4.1.2"/>
    </reaction>
    <physiologicalReaction direction="left-to-right" evidence="6">
        <dbReference type="Rhea" id="RHEA:14502"/>
    </physiologicalReaction>
</comment>
<evidence type="ECO:0000256" key="5">
    <source>
        <dbReference type="ARBA" id="ARBA00047199"/>
    </source>
</evidence>
<proteinExistence type="inferred from homology"/>
<reference evidence="10 11" key="1">
    <citation type="submission" date="2019-06" db="EMBL/GenBank/DDBJ databases">
        <title>Sequencing the genomes of 1000 actinobacteria strains.</title>
        <authorList>
            <person name="Klenk H.-P."/>
        </authorList>
    </citation>
    <scope>NUCLEOTIDE SEQUENCE [LARGE SCALE GENOMIC DNA]</scope>
    <source>
        <strain evidence="10 11">DSM 45456</strain>
    </source>
</reference>
<evidence type="ECO:0000313" key="11">
    <source>
        <dbReference type="Proteomes" id="UP000316628"/>
    </source>
</evidence>
<dbReference type="EMBL" id="VFPP01000001">
    <property type="protein sequence ID" value="TQM85169.1"/>
    <property type="molecule type" value="Genomic_DNA"/>
</dbReference>
<comment type="cofactor">
    <cofactor evidence="1 9">
        <name>pyridoxal 5'-phosphate</name>
        <dbReference type="ChEBI" id="CHEBI:597326"/>
    </cofactor>
</comment>
<dbReference type="SUPFAM" id="SSF53383">
    <property type="entry name" value="PLP-dependent transferases"/>
    <property type="match status" value="1"/>
</dbReference>
<evidence type="ECO:0000256" key="1">
    <source>
        <dbReference type="ARBA" id="ARBA00001933"/>
    </source>
</evidence>
<evidence type="ECO:0000256" key="3">
    <source>
        <dbReference type="ARBA" id="ARBA00022898"/>
    </source>
</evidence>
<dbReference type="PANTHER" id="PTHR11808">
    <property type="entry name" value="TRANS-SULFURATION ENZYME FAMILY MEMBER"/>
    <property type="match status" value="1"/>
</dbReference>
<dbReference type="PIRSF" id="PIRSF001434">
    <property type="entry name" value="CGS"/>
    <property type="match status" value="1"/>
</dbReference>
<dbReference type="EC" id="4.4.1.2" evidence="4"/>
<name>A0A543JQQ7_9PSEU</name>
<accession>A0A543JQQ7</accession>
<sequence>MQPDTRVVHTEVPALTSRPLSVPLYQTSGFSFDDPEAFADGMTRPDGAFVYTRFGNPTVRALEDAVASLEGGTAALATASGMGAINAVLLATLGSGDHVIAQRALYGGTLALLRDLEERWGIAVTYVGGHDPDEVRAALRPETKVLYLETIANPTGHVSDLPAVSAVVGDDVLVVVDNTFASPLLCRPIEHGADVVVHSTTKYLGGHSDVTGGVAVFADDARYRAVWHHSIELGVTPDPFAAWLTLRGLRTLALRVRRHEENAEVLARRLAAHPAVRVVHWPGLDAHPSHAVATRLLDGFGSAFSFDLADVEAGRKFVTAVELVRLAPSLGGTETLVLHPAGTSHRQLSEEQLAASGITGGTIRLSAGIEDADDLWHDIAQALER</sequence>
<feature type="modified residue" description="N6-(pyridoxal phosphate)lysine" evidence="8">
    <location>
        <position position="202"/>
    </location>
</feature>
<dbReference type="FunFam" id="3.40.640.10:FF:000046">
    <property type="entry name" value="Cystathionine gamma-lyase"/>
    <property type="match status" value="1"/>
</dbReference>
<evidence type="ECO:0000256" key="7">
    <source>
        <dbReference type="ARBA" id="ARBA00052699"/>
    </source>
</evidence>
<dbReference type="GO" id="GO:0047982">
    <property type="term" value="F:homocysteine desulfhydrase activity"/>
    <property type="evidence" value="ECO:0007669"/>
    <property type="project" value="UniProtKB-EC"/>
</dbReference>
<dbReference type="Pfam" id="PF01053">
    <property type="entry name" value="Cys_Met_Meta_PP"/>
    <property type="match status" value="1"/>
</dbReference>
<gene>
    <name evidence="10" type="ORF">FHX81_7642</name>
</gene>
<evidence type="ECO:0000256" key="2">
    <source>
        <dbReference type="ARBA" id="ARBA00009077"/>
    </source>
</evidence>
<evidence type="ECO:0000313" key="10">
    <source>
        <dbReference type="EMBL" id="TQM85169.1"/>
    </source>
</evidence>
<dbReference type="GO" id="GO:0018826">
    <property type="term" value="F:methionine gamma-lyase activity"/>
    <property type="evidence" value="ECO:0007669"/>
    <property type="project" value="UniProtKB-EC"/>
</dbReference>
<dbReference type="AlphaFoldDB" id="A0A543JQQ7"/>
<dbReference type="RefSeq" id="WP_141983246.1">
    <property type="nucleotide sequence ID" value="NZ_VFPP01000001.1"/>
</dbReference>
<dbReference type="PANTHER" id="PTHR11808:SF85">
    <property type="entry name" value="CYSTATHIONINE GAMMA-LYASE-RELATED"/>
    <property type="match status" value="1"/>
</dbReference>
<dbReference type="GO" id="GO:0005737">
    <property type="term" value="C:cytoplasm"/>
    <property type="evidence" value="ECO:0007669"/>
    <property type="project" value="TreeGrafter"/>
</dbReference>
<keyword evidence="11" id="KW-1185">Reference proteome</keyword>
<dbReference type="PROSITE" id="PS00868">
    <property type="entry name" value="CYS_MET_METAB_PP"/>
    <property type="match status" value="1"/>
</dbReference>
<protein>
    <recommendedName>
        <fullName evidence="4">homocysteine desulfhydrase</fullName>
        <ecNumber evidence="4">4.4.1.2</ecNumber>
    </recommendedName>
    <alternativeName>
        <fullName evidence="5">Homocysteine desulfhydrase</fullName>
    </alternativeName>
</protein>
<dbReference type="InterPro" id="IPR054542">
    <property type="entry name" value="Cys_met_metab_PP"/>
</dbReference>
<comment type="catalytic activity">
    <reaction evidence="7">
        <text>L-methionine + H2O = methanethiol + 2-oxobutanoate + NH4(+)</text>
        <dbReference type="Rhea" id="RHEA:23800"/>
        <dbReference type="ChEBI" id="CHEBI:15377"/>
        <dbReference type="ChEBI" id="CHEBI:16007"/>
        <dbReference type="ChEBI" id="CHEBI:16763"/>
        <dbReference type="ChEBI" id="CHEBI:28938"/>
        <dbReference type="ChEBI" id="CHEBI:57844"/>
        <dbReference type="EC" id="4.4.1.11"/>
    </reaction>
    <physiologicalReaction direction="left-to-right" evidence="7">
        <dbReference type="Rhea" id="RHEA:23801"/>
    </physiologicalReaction>
</comment>
<comment type="similarity">
    <text evidence="2 9">Belongs to the trans-sulfuration enzymes family.</text>
</comment>
<keyword evidence="3 8" id="KW-0663">Pyridoxal phosphate</keyword>
<dbReference type="GO" id="GO:0030170">
    <property type="term" value="F:pyridoxal phosphate binding"/>
    <property type="evidence" value="ECO:0007669"/>
    <property type="project" value="InterPro"/>
</dbReference>
<evidence type="ECO:0000256" key="9">
    <source>
        <dbReference type="RuleBase" id="RU362118"/>
    </source>
</evidence>
<dbReference type="Gene3D" id="3.40.640.10">
    <property type="entry name" value="Type I PLP-dependent aspartate aminotransferase-like (Major domain)"/>
    <property type="match status" value="1"/>
</dbReference>
<dbReference type="InterPro" id="IPR015421">
    <property type="entry name" value="PyrdxlP-dep_Trfase_major"/>
</dbReference>
<evidence type="ECO:0000256" key="4">
    <source>
        <dbReference type="ARBA" id="ARBA00047175"/>
    </source>
</evidence>
<dbReference type="GO" id="GO:0019346">
    <property type="term" value="P:transsulfuration"/>
    <property type="evidence" value="ECO:0007669"/>
    <property type="project" value="InterPro"/>
</dbReference>
<dbReference type="OrthoDB" id="9805790at2"/>
<dbReference type="GO" id="GO:0004123">
    <property type="term" value="F:cystathionine gamma-lyase activity"/>
    <property type="evidence" value="ECO:0007669"/>
    <property type="project" value="TreeGrafter"/>
</dbReference>
<evidence type="ECO:0000256" key="6">
    <source>
        <dbReference type="ARBA" id="ARBA00048780"/>
    </source>
</evidence>
<evidence type="ECO:0000256" key="8">
    <source>
        <dbReference type="PIRSR" id="PIRSR001434-2"/>
    </source>
</evidence>
<dbReference type="GO" id="GO:0019343">
    <property type="term" value="P:cysteine biosynthetic process via cystathionine"/>
    <property type="evidence" value="ECO:0007669"/>
    <property type="project" value="TreeGrafter"/>
</dbReference>
<dbReference type="InterPro" id="IPR015422">
    <property type="entry name" value="PyrdxlP-dep_Trfase_small"/>
</dbReference>
<comment type="caution">
    <text evidence="10">The sequence shown here is derived from an EMBL/GenBank/DDBJ whole genome shotgun (WGS) entry which is preliminary data.</text>
</comment>
<dbReference type="Gene3D" id="3.90.1150.10">
    <property type="entry name" value="Aspartate Aminotransferase, domain 1"/>
    <property type="match status" value="1"/>
</dbReference>
<dbReference type="InterPro" id="IPR000277">
    <property type="entry name" value="Cys/Met-Metab_PyrdxlP-dep_enz"/>
</dbReference>
<dbReference type="CDD" id="cd00614">
    <property type="entry name" value="CGS_like"/>
    <property type="match status" value="1"/>
</dbReference>
<dbReference type="InterPro" id="IPR015424">
    <property type="entry name" value="PyrdxlP-dep_Trfase"/>
</dbReference>
<organism evidence="10 11">
    <name type="scientific">Saccharothrix saharensis</name>
    <dbReference type="NCBI Taxonomy" id="571190"/>
    <lineage>
        <taxon>Bacteria</taxon>
        <taxon>Bacillati</taxon>
        <taxon>Actinomycetota</taxon>
        <taxon>Actinomycetes</taxon>
        <taxon>Pseudonocardiales</taxon>
        <taxon>Pseudonocardiaceae</taxon>
        <taxon>Saccharothrix</taxon>
    </lineage>
</organism>
<dbReference type="Proteomes" id="UP000316628">
    <property type="component" value="Unassembled WGS sequence"/>
</dbReference>
<keyword evidence="10" id="KW-0456">Lyase</keyword>